<dbReference type="RefSeq" id="WP_186956363.1">
    <property type="nucleotide sequence ID" value="NZ_JACOFX010000019.1"/>
</dbReference>
<dbReference type="Proteomes" id="UP000646911">
    <property type="component" value="Unassembled WGS sequence"/>
</dbReference>
<sequence>MRETVKKMMCRLLIVSIGVMPAMSRADSVITVGATGPVGSNLFVLDANTQKNMRAANTLGTDEAKARMQKGCGTAIDNSIAKAAQNMATAAAPGDPVKRFNDSIGSCLSNIQMISATFNLPTSFNFTAAMEVILGKLIDKLVDDIILKICAAATGAWNSAVSNAVNTVNSGVNQSGVNTFGNFVNNLPPVSPPPAYSPAPPAAATVKSLSIIPGL</sequence>
<name>A0ABR6ZGD1_9BURK</name>
<evidence type="ECO:0000313" key="2">
    <source>
        <dbReference type="EMBL" id="MBC3910789.1"/>
    </source>
</evidence>
<evidence type="ECO:0000313" key="3">
    <source>
        <dbReference type="Proteomes" id="UP000646911"/>
    </source>
</evidence>
<feature type="chain" id="PRO_5046029006" evidence="1">
    <location>
        <begin position="27"/>
        <end position="215"/>
    </location>
</feature>
<keyword evidence="3" id="KW-1185">Reference proteome</keyword>
<organism evidence="2 3">
    <name type="scientific">Undibacterium umbellatum</name>
    <dbReference type="NCBI Taxonomy" id="2762300"/>
    <lineage>
        <taxon>Bacteria</taxon>
        <taxon>Pseudomonadati</taxon>
        <taxon>Pseudomonadota</taxon>
        <taxon>Betaproteobacteria</taxon>
        <taxon>Burkholderiales</taxon>
        <taxon>Oxalobacteraceae</taxon>
        <taxon>Undibacterium</taxon>
    </lineage>
</organism>
<proteinExistence type="predicted"/>
<evidence type="ECO:0000256" key="1">
    <source>
        <dbReference type="SAM" id="SignalP"/>
    </source>
</evidence>
<dbReference type="EMBL" id="JACOFX010000019">
    <property type="protein sequence ID" value="MBC3910789.1"/>
    <property type="molecule type" value="Genomic_DNA"/>
</dbReference>
<reference evidence="2 3" key="1">
    <citation type="submission" date="2020-08" db="EMBL/GenBank/DDBJ databases">
        <title>Novel species isolated from subtropical streams in China.</title>
        <authorList>
            <person name="Lu H."/>
        </authorList>
    </citation>
    <scope>NUCLEOTIDE SEQUENCE [LARGE SCALE GENOMIC DNA]</scope>
    <source>
        <strain evidence="2 3">NL8W</strain>
    </source>
</reference>
<accession>A0ABR6ZGD1</accession>
<protein>
    <submittedName>
        <fullName evidence="2">Uncharacterized protein</fullName>
    </submittedName>
</protein>
<feature type="signal peptide" evidence="1">
    <location>
        <begin position="1"/>
        <end position="26"/>
    </location>
</feature>
<gene>
    <name evidence="2" type="ORF">H8L47_24775</name>
</gene>
<keyword evidence="1" id="KW-0732">Signal</keyword>
<comment type="caution">
    <text evidence="2">The sequence shown here is derived from an EMBL/GenBank/DDBJ whole genome shotgun (WGS) entry which is preliminary data.</text>
</comment>